<evidence type="ECO:0000259" key="4">
    <source>
        <dbReference type="PROSITE" id="PS50936"/>
    </source>
</evidence>
<dbReference type="GO" id="GO:0003924">
    <property type="term" value="F:GTPase activity"/>
    <property type="evidence" value="ECO:0007669"/>
    <property type="project" value="InterPro"/>
</dbReference>
<dbReference type="InterPro" id="IPR008144">
    <property type="entry name" value="Guanylate_kin-like_dom"/>
</dbReference>
<feature type="domain" description="CP-type G" evidence="5">
    <location>
        <begin position="1"/>
        <end position="129"/>
    </location>
</feature>
<feature type="domain" description="Guanylate kinase-like" evidence="3">
    <location>
        <begin position="64"/>
        <end position="199"/>
    </location>
</feature>
<dbReference type="EC" id="3.6.1.-" evidence="6"/>
<dbReference type="InterPro" id="IPR027417">
    <property type="entry name" value="P-loop_NTPase"/>
</dbReference>
<comment type="caution">
    <text evidence="6">The sequence shown here is derived from an EMBL/GenBank/DDBJ whole genome shotgun (WGS) entry which is preliminary data.</text>
</comment>
<sequence>MDRFIVLAEQQNLEIIICINKIDIDTSEKYKEIYDLYKSAGFDIFAVSAEENIGSDELFARLRGKVSVLAGPSGVGKSSIINMIDPKIAAKVGEISKKIERGKHTTRQSELLELEKGTFLVDSPGFTSLDMSGIEPDQLQYYFREFNKYLPDCRFTGCMHINEDEKYCGIKSQVGKNISESRYHRYIDIYNEIIDERKR</sequence>
<dbReference type="InterPro" id="IPR004881">
    <property type="entry name" value="Ribosome_biogen_GTPase_RsgA"/>
</dbReference>
<evidence type="ECO:0000313" key="6">
    <source>
        <dbReference type="EMBL" id="MPM86805.1"/>
    </source>
</evidence>
<dbReference type="PANTHER" id="PTHR32120">
    <property type="entry name" value="SMALL RIBOSOMAL SUBUNIT BIOGENESIS GTPASE RSGA"/>
    <property type="match status" value="1"/>
</dbReference>
<accession>A0A645DC90</accession>
<dbReference type="Pfam" id="PF03193">
    <property type="entry name" value="RsgA_GTPase"/>
    <property type="match status" value="1"/>
</dbReference>
<dbReference type="PROSITE" id="PS51721">
    <property type="entry name" value="G_CP"/>
    <property type="match status" value="1"/>
</dbReference>
<evidence type="ECO:0000259" key="5">
    <source>
        <dbReference type="PROSITE" id="PS51721"/>
    </source>
</evidence>
<protein>
    <submittedName>
        <fullName evidence="6">Small ribosomal subunit biogenesis GTPase RsgA</fullName>
        <ecNumber evidence="6">3.6.1.-</ecNumber>
    </submittedName>
</protein>
<keyword evidence="1" id="KW-0547">Nucleotide-binding</keyword>
<proteinExistence type="predicted"/>
<reference evidence="6" key="1">
    <citation type="submission" date="2019-08" db="EMBL/GenBank/DDBJ databases">
        <authorList>
            <person name="Kucharzyk K."/>
            <person name="Murdoch R.W."/>
            <person name="Higgins S."/>
            <person name="Loffler F."/>
        </authorList>
    </citation>
    <scope>NUCLEOTIDE SEQUENCE</scope>
</reference>
<keyword evidence="6" id="KW-0378">Hydrolase</keyword>
<dbReference type="Gene3D" id="1.10.40.50">
    <property type="entry name" value="Probable gtpase engc, domain 3"/>
    <property type="match status" value="1"/>
</dbReference>
<dbReference type="EMBL" id="VSSQ01034757">
    <property type="protein sequence ID" value="MPM86805.1"/>
    <property type="molecule type" value="Genomic_DNA"/>
</dbReference>
<feature type="domain" description="EngC GTPase" evidence="4">
    <location>
        <begin position="1"/>
        <end position="127"/>
    </location>
</feature>
<dbReference type="InterPro" id="IPR010914">
    <property type="entry name" value="RsgA_GTPase_dom"/>
</dbReference>
<dbReference type="AlphaFoldDB" id="A0A645DC90"/>
<dbReference type="CDD" id="cd01854">
    <property type="entry name" value="YjeQ_EngC"/>
    <property type="match status" value="1"/>
</dbReference>
<dbReference type="PROSITE" id="PS50052">
    <property type="entry name" value="GUANYLATE_KINASE_2"/>
    <property type="match status" value="1"/>
</dbReference>
<dbReference type="NCBIfam" id="TIGR00157">
    <property type="entry name" value="ribosome small subunit-dependent GTPase A"/>
    <property type="match status" value="1"/>
</dbReference>
<dbReference type="Gene3D" id="3.40.50.300">
    <property type="entry name" value="P-loop containing nucleotide triphosphate hydrolases"/>
    <property type="match status" value="1"/>
</dbReference>
<dbReference type="PROSITE" id="PS50936">
    <property type="entry name" value="ENGC_GTPASE"/>
    <property type="match status" value="1"/>
</dbReference>
<keyword evidence="2" id="KW-0342">GTP-binding</keyword>
<organism evidence="6">
    <name type="scientific">bioreactor metagenome</name>
    <dbReference type="NCBI Taxonomy" id="1076179"/>
    <lineage>
        <taxon>unclassified sequences</taxon>
        <taxon>metagenomes</taxon>
        <taxon>ecological metagenomes</taxon>
    </lineage>
</organism>
<dbReference type="GO" id="GO:0005525">
    <property type="term" value="F:GTP binding"/>
    <property type="evidence" value="ECO:0007669"/>
    <property type="project" value="UniProtKB-KW"/>
</dbReference>
<evidence type="ECO:0000259" key="3">
    <source>
        <dbReference type="PROSITE" id="PS50052"/>
    </source>
</evidence>
<dbReference type="SUPFAM" id="SSF52540">
    <property type="entry name" value="P-loop containing nucleoside triphosphate hydrolases"/>
    <property type="match status" value="1"/>
</dbReference>
<evidence type="ECO:0000256" key="1">
    <source>
        <dbReference type="ARBA" id="ARBA00022741"/>
    </source>
</evidence>
<dbReference type="InterPro" id="IPR030378">
    <property type="entry name" value="G_CP_dom"/>
</dbReference>
<name>A0A645DC90_9ZZZZ</name>
<gene>
    <name evidence="6" type="primary">rsgA_51</name>
    <name evidence="6" type="ORF">SDC9_133897</name>
</gene>
<evidence type="ECO:0000256" key="2">
    <source>
        <dbReference type="ARBA" id="ARBA00023134"/>
    </source>
</evidence>
<dbReference type="PANTHER" id="PTHR32120:SF11">
    <property type="entry name" value="SMALL RIBOSOMAL SUBUNIT BIOGENESIS GTPASE RSGA 1, MITOCHONDRIAL-RELATED"/>
    <property type="match status" value="1"/>
</dbReference>